<dbReference type="Pfam" id="PF07681">
    <property type="entry name" value="DoxX"/>
    <property type="match status" value="1"/>
</dbReference>
<feature type="transmembrane region" description="Helical" evidence="7">
    <location>
        <begin position="12"/>
        <end position="36"/>
    </location>
</feature>
<evidence type="ECO:0000256" key="4">
    <source>
        <dbReference type="ARBA" id="ARBA00022692"/>
    </source>
</evidence>
<dbReference type="RefSeq" id="WP_206573687.1">
    <property type="nucleotide sequence ID" value="NZ_JAFKCV010000004.1"/>
</dbReference>
<evidence type="ECO:0000313" key="9">
    <source>
        <dbReference type="Proteomes" id="UP000664654"/>
    </source>
</evidence>
<evidence type="ECO:0000256" key="1">
    <source>
        <dbReference type="ARBA" id="ARBA00004651"/>
    </source>
</evidence>
<accession>A0A939IRK2</accession>
<sequence>MKTEILKIHTDSTLGALINLVGRILLIGLFLLAGISKIGAYDATAGWMSSMGVPGGLLPLVILAEVGGAVALVIGFQTRLVAMLLAGFTLVSALIFHLDFADQTQFLMFFKNLSIAGGFLLLMLQGGGRFSLDARLNK</sequence>
<keyword evidence="4 7" id="KW-0812">Transmembrane</keyword>
<evidence type="ECO:0000256" key="2">
    <source>
        <dbReference type="ARBA" id="ARBA00006679"/>
    </source>
</evidence>
<dbReference type="GO" id="GO:0005886">
    <property type="term" value="C:plasma membrane"/>
    <property type="evidence" value="ECO:0007669"/>
    <property type="project" value="UniProtKB-SubCell"/>
</dbReference>
<protein>
    <submittedName>
        <fullName evidence="8">DoxX family protein</fullName>
    </submittedName>
</protein>
<gene>
    <name evidence="8" type="ORF">J0A66_10160</name>
</gene>
<evidence type="ECO:0000256" key="6">
    <source>
        <dbReference type="ARBA" id="ARBA00023136"/>
    </source>
</evidence>
<feature type="transmembrane region" description="Helical" evidence="7">
    <location>
        <begin position="106"/>
        <end position="124"/>
    </location>
</feature>
<evidence type="ECO:0000256" key="7">
    <source>
        <dbReference type="SAM" id="Phobius"/>
    </source>
</evidence>
<comment type="similarity">
    <text evidence="2">Belongs to the DoxX family.</text>
</comment>
<dbReference type="EMBL" id="JAFKCV010000004">
    <property type="protein sequence ID" value="MBN7825586.1"/>
    <property type="molecule type" value="Genomic_DNA"/>
</dbReference>
<dbReference type="AlphaFoldDB" id="A0A939IRK2"/>
<dbReference type="InterPro" id="IPR032808">
    <property type="entry name" value="DoxX"/>
</dbReference>
<dbReference type="Proteomes" id="UP000664654">
    <property type="component" value="Unassembled WGS sequence"/>
</dbReference>
<organism evidence="8 9">
    <name type="scientific">Bowmanella dokdonensis</name>
    <dbReference type="NCBI Taxonomy" id="751969"/>
    <lineage>
        <taxon>Bacteria</taxon>
        <taxon>Pseudomonadati</taxon>
        <taxon>Pseudomonadota</taxon>
        <taxon>Gammaproteobacteria</taxon>
        <taxon>Alteromonadales</taxon>
        <taxon>Alteromonadaceae</taxon>
        <taxon>Bowmanella</taxon>
    </lineage>
</organism>
<evidence type="ECO:0000256" key="3">
    <source>
        <dbReference type="ARBA" id="ARBA00022475"/>
    </source>
</evidence>
<dbReference type="PANTHER" id="PTHR33452:SF1">
    <property type="entry name" value="INNER MEMBRANE PROTEIN YPHA-RELATED"/>
    <property type="match status" value="1"/>
</dbReference>
<feature type="transmembrane region" description="Helical" evidence="7">
    <location>
        <begin position="56"/>
        <end position="74"/>
    </location>
</feature>
<proteinExistence type="inferred from homology"/>
<comment type="caution">
    <text evidence="8">The sequence shown here is derived from an EMBL/GenBank/DDBJ whole genome shotgun (WGS) entry which is preliminary data.</text>
</comment>
<evidence type="ECO:0000313" key="8">
    <source>
        <dbReference type="EMBL" id="MBN7825586.1"/>
    </source>
</evidence>
<keyword evidence="5 7" id="KW-1133">Transmembrane helix</keyword>
<dbReference type="PANTHER" id="PTHR33452">
    <property type="entry name" value="OXIDOREDUCTASE CATD-RELATED"/>
    <property type="match status" value="1"/>
</dbReference>
<feature type="transmembrane region" description="Helical" evidence="7">
    <location>
        <begin position="81"/>
        <end position="100"/>
    </location>
</feature>
<keyword evidence="6 7" id="KW-0472">Membrane</keyword>
<evidence type="ECO:0000256" key="5">
    <source>
        <dbReference type="ARBA" id="ARBA00022989"/>
    </source>
</evidence>
<comment type="subcellular location">
    <subcellularLocation>
        <location evidence="1">Cell membrane</location>
        <topology evidence="1">Multi-pass membrane protein</topology>
    </subcellularLocation>
</comment>
<name>A0A939IRK2_9ALTE</name>
<keyword evidence="9" id="KW-1185">Reference proteome</keyword>
<keyword evidence="3" id="KW-1003">Cell membrane</keyword>
<reference evidence="8" key="1">
    <citation type="submission" date="2021-03" db="EMBL/GenBank/DDBJ databases">
        <title>novel species isolated from a fishpond in China.</title>
        <authorList>
            <person name="Lu H."/>
            <person name="Cai Z."/>
        </authorList>
    </citation>
    <scope>NUCLEOTIDE SEQUENCE</scope>
    <source>
        <strain evidence="8">JCM 30855</strain>
    </source>
</reference>
<dbReference type="InterPro" id="IPR051907">
    <property type="entry name" value="DoxX-like_oxidoreductase"/>
</dbReference>